<gene>
    <name evidence="2" type="ORF">E7272_02525</name>
</gene>
<feature type="region of interest" description="Disordered" evidence="1">
    <location>
        <begin position="36"/>
        <end position="60"/>
    </location>
</feature>
<proteinExistence type="predicted"/>
<dbReference type="AlphaFoldDB" id="A0A927U7V7"/>
<evidence type="ECO:0000256" key="1">
    <source>
        <dbReference type="SAM" id="MobiDB-lite"/>
    </source>
</evidence>
<feature type="compositionally biased region" description="Basic and acidic residues" evidence="1">
    <location>
        <begin position="51"/>
        <end position="60"/>
    </location>
</feature>
<evidence type="ECO:0000313" key="3">
    <source>
        <dbReference type="Proteomes" id="UP000766246"/>
    </source>
</evidence>
<dbReference type="Proteomes" id="UP000766246">
    <property type="component" value="Unassembled WGS sequence"/>
</dbReference>
<evidence type="ECO:0000313" key="2">
    <source>
        <dbReference type="EMBL" id="MBE5918697.1"/>
    </source>
</evidence>
<protein>
    <submittedName>
        <fullName evidence="2">Uncharacterized protein</fullName>
    </submittedName>
</protein>
<sequence length="60" mass="6801">MGSTEEDFDASTAWRSRNGQYKKKILALALPGEVKMGSAEEEFSASTARESQNEQYRRKK</sequence>
<dbReference type="EMBL" id="SVER01000004">
    <property type="protein sequence ID" value="MBE5918697.1"/>
    <property type="molecule type" value="Genomic_DNA"/>
</dbReference>
<name>A0A927U7V7_9FIRM</name>
<comment type="caution">
    <text evidence="2">The sequence shown here is derived from an EMBL/GenBank/DDBJ whole genome shotgun (WGS) entry which is preliminary data.</text>
</comment>
<accession>A0A927U7V7</accession>
<reference evidence="2" key="1">
    <citation type="submission" date="2019-04" db="EMBL/GenBank/DDBJ databases">
        <title>Evolution of Biomass-Degrading Anaerobic Consortia Revealed by Metagenomics.</title>
        <authorList>
            <person name="Peng X."/>
        </authorList>
    </citation>
    <scope>NUCLEOTIDE SEQUENCE</scope>
    <source>
        <strain evidence="2">SIG311</strain>
    </source>
</reference>
<organism evidence="2 3">
    <name type="scientific">Pseudobutyrivibrio ruminis</name>
    <dbReference type="NCBI Taxonomy" id="46206"/>
    <lineage>
        <taxon>Bacteria</taxon>
        <taxon>Bacillati</taxon>
        <taxon>Bacillota</taxon>
        <taxon>Clostridia</taxon>
        <taxon>Lachnospirales</taxon>
        <taxon>Lachnospiraceae</taxon>
        <taxon>Pseudobutyrivibrio</taxon>
    </lineage>
</organism>